<feature type="domain" description="Radical SAM core" evidence="10">
    <location>
        <begin position="11"/>
        <end position="289"/>
    </location>
</feature>
<feature type="domain" description="4Fe-4S ferredoxin-type" evidence="9">
    <location>
        <begin position="42"/>
        <end position="71"/>
    </location>
</feature>
<evidence type="ECO:0000256" key="7">
    <source>
        <dbReference type="ARBA" id="ARBA00023004"/>
    </source>
</evidence>
<protein>
    <submittedName>
        <fullName evidence="11">Pyruvate formate lyase-activating protein</fullName>
    </submittedName>
</protein>
<dbReference type="InterPro" id="IPR017896">
    <property type="entry name" value="4Fe4S_Fe-S-bd"/>
</dbReference>
<dbReference type="PANTHER" id="PTHR30352:SF14">
    <property type="entry name" value="PYRUVATE FORMATE-LYASE 3-ACTIVATING ENZYME-RELATED"/>
    <property type="match status" value="1"/>
</dbReference>
<keyword evidence="7" id="KW-0408">Iron</keyword>
<organism evidence="11 12">
    <name type="scientific">candidate division KSB3 bacterium</name>
    <dbReference type="NCBI Taxonomy" id="2044937"/>
    <lineage>
        <taxon>Bacteria</taxon>
        <taxon>candidate division KSB3</taxon>
    </lineage>
</organism>
<dbReference type="SUPFAM" id="SSF54862">
    <property type="entry name" value="4Fe-4S ferredoxins"/>
    <property type="match status" value="1"/>
</dbReference>
<keyword evidence="11" id="KW-0670">Pyruvate</keyword>
<reference evidence="11 12" key="1">
    <citation type="submission" date="2017-10" db="EMBL/GenBank/DDBJ databases">
        <title>Novel microbial diversity and functional potential in the marine mammal oral microbiome.</title>
        <authorList>
            <person name="Dudek N.K."/>
            <person name="Sun C.L."/>
            <person name="Burstein D."/>
            <person name="Kantor R.S."/>
            <person name="Aliaga Goltsman D.S."/>
            <person name="Bik E.M."/>
            <person name="Thomas B.C."/>
            <person name="Banfield J.F."/>
            <person name="Relman D.A."/>
        </authorList>
    </citation>
    <scope>NUCLEOTIDE SEQUENCE [LARGE SCALE GENOMIC DNA]</scope>
    <source>
        <strain evidence="11">DOLJORAL78_47_16</strain>
    </source>
</reference>
<dbReference type="InterPro" id="IPR013785">
    <property type="entry name" value="Aldolase_TIM"/>
</dbReference>
<comment type="caution">
    <text evidence="11">The sequence shown here is derived from an EMBL/GenBank/DDBJ whole genome shotgun (WGS) entry which is preliminary data.</text>
</comment>
<evidence type="ECO:0000256" key="3">
    <source>
        <dbReference type="ARBA" id="ARBA00022485"/>
    </source>
</evidence>
<evidence type="ECO:0000313" key="12">
    <source>
        <dbReference type="Proteomes" id="UP000230821"/>
    </source>
</evidence>
<dbReference type="Pfam" id="PF04055">
    <property type="entry name" value="Radical_SAM"/>
    <property type="match status" value="1"/>
</dbReference>
<evidence type="ECO:0000256" key="1">
    <source>
        <dbReference type="ARBA" id="ARBA00001966"/>
    </source>
</evidence>
<gene>
    <name evidence="11" type="ORF">CSA56_03210</name>
</gene>
<dbReference type="AlphaFoldDB" id="A0A2G6KJ48"/>
<evidence type="ECO:0000256" key="5">
    <source>
        <dbReference type="ARBA" id="ARBA00022723"/>
    </source>
</evidence>
<dbReference type="CDD" id="cd01335">
    <property type="entry name" value="Radical_SAM"/>
    <property type="match status" value="1"/>
</dbReference>
<comment type="cofactor">
    <cofactor evidence="1">
        <name>[4Fe-4S] cluster</name>
        <dbReference type="ChEBI" id="CHEBI:49883"/>
    </cofactor>
</comment>
<dbReference type="SUPFAM" id="SSF102114">
    <property type="entry name" value="Radical SAM enzymes"/>
    <property type="match status" value="1"/>
</dbReference>
<dbReference type="Gene3D" id="3.20.20.70">
    <property type="entry name" value="Aldolase class I"/>
    <property type="match status" value="1"/>
</dbReference>
<evidence type="ECO:0000256" key="2">
    <source>
        <dbReference type="ARBA" id="ARBA00009777"/>
    </source>
</evidence>
<keyword evidence="4" id="KW-0949">S-adenosyl-L-methionine</keyword>
<dbReference type="GO" id="GO:0016491">
    <property type="term" value="F:oxidoreductase activity"/>
    <property type="evidence" value="ECO:0007669"/>
    <property type="project" value="UniProtKB-KW"/>
</dbReference>
<evidence type="ECO:0000313" key="11">
    <source>
        <dbReference type="EMBL" id="PIE35674.1"/>
    </source>
</evidence>
<dbReference type="PANTHER" id="PTHR30352">
    <property type="entry name" value="PYRUVATE FORMATE-LYASE-ACTIVATING ENZYME"/>
    <property type="match status" value="1"/>
</dbReference>
<dbReference type="NCBIfam" id="TIGR02494">
    <property type="entry name" value="PFLE_PFLC"/>
    <property type="match status" value="1"/>
</dbReference>
<accession>A0A2G6KJ48</accession>
<dbReference type="InterPro" id="IPR007197">
    <property type="entry name" value="rSAM"/>
</dbReference>
<comment type="similarity">
    <text evidence="2">Belongs to the organic radical-activating enzymes family.</text>
</comment>
<dbReference type="GO" id="GO:0016829">
    <property type="term" value="F:lyase activity"/>
    <property type="evidence" value="ECO:0007669"/>
    <property type="project" value="UniProtKB-KW"/>
</dbReference>
<sequence>MIFNIQRYSIHDGEGIRTIVFFKGCPLRCTWCSNPESQVFGPEVLFDQAKCIACEECVHVAQNGEFIVEDGKILIQRERMTNPLIFQDICPTKALTVVGEDLSVQEVLEEVRKDLPFYKNSWGGVTLSGGELFAQPEFLDKLLQELKRLDIHISVETCLHIPWNLIERNAAAIDVFLADLKHTDPVKFGQYTGGKAELVLENLKKLEASSAHVIIRIPVIPGFNHTEDEMRSLLDFTASLNNVSEVHFIPYHTLGSHKYTLLGRKYEGVEAHLGDGPQQASVHEEELTPYLVYAAQLGLCAKIGG</sequence>
<dbReference type="PIRSF" id="PIRSF000371">
    <property type="entry name" value="PFL_act_enz"/>
    <property type="match status" value="1"/>
</dbReference>
<evidence type="ECO:0000256" key="4">
    <source>
        <dbReference type="ARBA" id="ARBA00022691"/>
    </source>
</evidence>
<evidence type="ECO:0000256" key="8">
    <source>
        <dbReference type="ARBA" id="ARBA00023014"/>
    </source>
</evidence>
<dbReference type="SFLD" id="SFLDS00029">
    <property type="entry name" value="Radical_SAM"/>
    <property type="match status" value="1"/>
</dbReference>
<keyword evidence="5" id="KW-0479">Metal-binding</keyword>
<dbReference type="PROSITE" id="PS01087">
    <property type="entry name" value="RADICAL_ACTIVATING"/>
    <property type="match status" value="1"/>
</dbReference>
<dbReference type="PROSITE" id="PS51918">
    <property type="entry name" value="RADICAL_SAM"/>
    <property type="match status" value="1"/>
</dbReference>
<dbReference type="InterPro" id="IPR034457">
    <property type="entry name" value="Organic_radical-activating"/>
</dbReference>
<dbReference type="InterPro" id="IPR001989">
    <property type="entry name" value="Radical_activat_CS"/>
</dbReference>
<evidence type="ECO:0000259" key="10">
    <source>
        <dbReference type="PROSITE" id="PS51918"/>
    </source>
</evidence>
<evidence type="ECO:0000256" key="6">
    <source>
        <dbReference type="ARBA" id="ARBA00023002"/>
    </source>
</evidence>
<evidence type="ECO:0000259" key="9">
    <source>
        <dbReference type="PROSITE" id="PS51379"/>
    </source>
</evidence>
<dbReference type="GO" id="GO:0046872">
    <property type="term" value="F:metal ion binding"/>
    <property type="evidence" value="ECO:0007669"/>
    <property type="project" value="UniProtKB-KW"/>
</dbReference>
<name>A0A2G6KJ48_9BACT</name>
<dbReference type="EMBL" id="PDSK01000036">
    <property type="protein sequence ID" value="PIE35674.1"/>
    <property type="molecule type" value="Genomic_DNA"/>
</dbReference>
<keyword evidence="6" id="KW-0560">Oxidoreductase</keyword>
<dbReference type="PROSITE" id="PS51379">
    <property type="entry name" value="4FE4S_FER_2"/>
    <property type="match status" value="1"/>
</dbReference>
<dbReference type="InterPro" id="IPR040074">
    <property type="entry name" value="BssD/PflA/YjjW"/>
</dbReference>
<dbReference type="InterPro" id="IPR058240">
    <property type="entry name" value="rSAM_sf"/>
</dbReference>
<dbReference type="Proteomes" id="UP000230821">
    <property type="component" value="Unassembled WGS sequence"/>
</dbReference>
<dbReference type="SFLD" id="SFLDG01066">
    <property type="entry name" value="organic_radical-activating_enz"/>
    <property type="match status" value="1"/>
</dbReference>
<dbReference type="GO" id="GO:0051539">
    <property type="term" value="F:4 iron, 4 sulfur cluster binding"/>
    <property type="evidence" value="ECO:0007669"/>
    <property type="project" value="UniProtKB-KW"/>
</dbReference>
<dbReference type="InterPro" id="IPR012839">
    <property type="entry name" value="Organic_radical_activase"/>
</dbReference>
<proteinExistence type="inferred from homology"/>
<keyword evidence="8" id="KW-0411">Iron-sulfur</keyword>
<keyword evidence="11" id="KW-0456">Lyase</keyword>
<dbReference type="SFLD" id="SFLDG01118">
    <property type="entry name" value="activating_enzymes__group_2"/>
    <property type="match status" value="1"/>
</dbReference>
<keyword evidence="3" id="KW-0004">4Fe-4S</keyword>